<dbReference type="SMART" id="SM00354">
    <property type="entry name" value="HTH_LACI"/>
    <property type="match status" value="1"/>
</dbReference>
<comment type="caution">
    <text evidence="5">The sequence shown here is derived from an EMBL/GenBank/DDBJ whole genome shotgun (WGS) entry which is preliminary data.</text>
</comment>
<dbReference type="SUPFAM" id="SSF53822">
    <property type="entry name" value="Periplasmic binding protein-like I"/>
    <property type="match status" value="1"/>
</dbReference>
<dbReference type="EMBL" id="LSNE01000003">
    <property type="protein sequence ID" value="KXI30383.1"/>
    <property type="molecule type" value="Genomic_DNA"/>
</dbReference>
<dbReference type="STRING" id="1799789.AX660_10460"/>
<gene>
    <name evidence="5" type="ORF">AX660_10460</name>
</gene>
<dbReference type="OrthoDB" id="9798934at2"/>
<keyword evidence="3" id="KW-0804">Transcription</keyword>
<dbReference type="Gene3D" id="3.40.50.2300">
    <property type="match status" value="2"/>
</dbReference>
<dbReference type="InterPro" id="IPR046335">
    <property type="entry name" value="LacI/GalR-like_sensor"/>
</dbReference>
<evidence type="ECO:0000256" key="2">
    <source>
        <dbReference type="ARBA" id="ARBA00023125"/>
    </source>
</evidence>
<dbReference type="InterPro" id="IPR010982">
    <property type="entry name" value="Lambda_DNA-bd_dom_sf"/>
</dbReference>
<dbReference type="InterPro" id="IPR028082">
    <property type="entry name" value="Peripla_BP_I"/>
</dbReference>
<dbReference type="Pfam" id="PF00356">
    <property type="entry name" value="LacI"/>
    <property type="match status" value="1"/>
</dbReference>
<keyword evidence="1" id="KW-0805">Transcription regulation</keyword>
<dbReference type="AlphaFoldDB" id="A0A136A579"/>
<feature type="domain" description="HTH lacI-type" evidence="4">
    <location>
        <begin position="3"/>
        <end position="57"/>
    </location>
</feature>
<dbReference type="GO" id="GO:0003700">
    <property type="term" value="F:DNA-binding transcription factor activity"/>
    <property type="evidence" value="ECO:0007669"/>
    <property type="project" value="TreeGrafter"/>
</dbReference>
<organism evidence="5 6">
    <name type="scientific">Paraglaciecola hydrolytica</name>
    <dbReference type="NCBI Taxonomy" id="1799789"/>
    <lineage>
        <taxon>Bacteria</taxon>
        <taxon>Pseudomonadati</taxon>
        <taxon>Pseudomonadota</taxon>
        <taxon>Gammaproteobacteria</taxon>
        <taxon>Alteromonadales</taxon>
        <taxon>Alteromonadaceae</taxon>
        <taxon>Paraglaciecola</taxon>
    </lineage>
</organism>
<sequence>MRSTITDVAKLAGVSIKTVSRVINMEDSVVETTRLKVAQAIEQLNYQPNHAARNLKGTNTYTLGFVYDNPNAYYIIEMQEGILAECRERGYELIIHPCKATQVDIISEIKAMAKRSQLAGLVISPPLSETPEILAAIEEMDLSFVRIIPGSNDSQESTPCVFVHDHDAAYKITEHLIQQGHKAIAFIGGDKSHRSTIERLNGYLAALKAHGIEQLDEYVIDGQYTFDSGATEAKNLLNLSKKPTAIFCCNDEIAAGALFAARLNGFDVPKQLAIAGFEDSPFSRQTWPQLTTAAQPTNIIARKAASLLISHIAAKRSKAKANQPVMHKHFEPQLLIRASTQLNTQQDTDN</sequence>
<dbReference type="Pfam" id="PF13377">
    <property type="entry name" value="Peripla_BP_3"/>
    <property type="match status" value="1"/>
</dbReference>
<dbReference type="PROSITE" id="PS00356">
    <property type="entry name" value="HTH_LACI_1"/>
    <property type="match status" value="1"/>
</dbReference>
<dbReference type="PROSITE" id="PS50932">
    <property type="entry name" value="HTH_LACI_2"/>
    <property type="match status" value="1"/>
</dbReference>
<dbReference type="PANTHER" id="PTHR30146">
    <property type="entry name" value="LACI-RELATED TRANSCRIPTIONAL REPRESSOR"/>
    <property type="match status" value="1"/>
</dbReference>
<dbReference type="Proteomes" id="UP000070299">
    <property type="component" value="Unassembled WGS sequence"/>
</dbReference>
<proteinExistence type="predicted"/>
<keyword evidence="2" id="KW-0238">DNA-binding</keyword>
<dbReference type="CDD" id="cd01545">
    <property type="entry name" value="PBP1_SalR"/>
    <property type="match status" value="1"/>
</dbReference>
<protein>
    <submittedName>
        <fullName evidence="5">LacI family transcriptional regulator</fullName>
    </submittedName>
</protein>
<evidence type="ECO:0000256" key="1">
    <source>
        <dbReference type="ARBA" id="ARBA00023015"/>
    </source>
</evidence>
<dbReference type="CDD" id="cd01392">
    <property type="entry name" value="HTH_LacI"/>
    <property type="match status" value="1"/>
</dbReference>
<dbReference type="GO" id="GO:0000976">
    <property type="term" value="F:transcription cis-regulatory region binding"/>
    <property type="evidence" value="ECO:0007669"/>
    <property type="project" value="TreeGrafter"/>
</dbReference>
<dbReference type="PRINTS" id="PR00036">
    <property type="entry name" value="HTHLACI"/>
</dbReference>
<dbReference type="RefSeq" id="WP_068374732.1">
    <property type="nucleotide sequence ID" value="NZ_LSNE01000003.1"/>
</dbReference>
<dbReference type="SUPFAM" id="SSF47413">
    <property type="entry name" value="lambda repressor-like DNA-binding domains"/>
    <property type="match status" value="1"/>
</dbReference>
<evidence type="ECO:0000256" key="3">
    <source>
        <dbReference type="ARBA" id="ARBA00023163"/>
    </source>
</evidence>
<keyword evidence="6" id="KW-1185">Reference proteome</keyword>
<dbReference type="Gene3D" id="1.10.260.40">
    <property type="entry name" value="lambda repressor-like DNA-binding domains"/>
    <property type="match status" value="1"/>
</dbReference>
<evidence type="ECO:0000259" key="4">
    <source>
        <dbReference type="PROSITE" id="PS50932"/>
    </source>
</evidence>
<evidence type="ECO:0000313" key="5">
    <source>
        <dbReference type="EMBL" id="KXI30383.1"/>
    </source>
</evidence>
<name>A0A136A579_9ALTE</name>
<dbReference type="PANTHER" id="PTHR30146:SF153">
    <property type="entry name" value="LACTOSE OPERON REPRESSOR"/>
    <property type="match status" value="1"/>
</dbReference>
<reference evidence="6" key="1">
    <citation type="submission" date="2016-02" db="EMBL/GenBank/DDBJ databases">
        <authorList>
            <person name="Schultz-Johansen M."/>
            <person name="Glaring M.A."/>
            <person name="Bech P.K."/>
            <person name="Stougaard P."/>
        </authorList>
    </citation>
    <scope>NUCLEOTIDE SEQUENCE [LARGE SCALE GENOMIC DNA]</scope>
    <source>
        <strain evidence="6">S66</strain>
    </source>
</reference>
<dbReference type="InterPro" id="IPR000843">
    <property type="entry name" value="HTH_LacI"/>
</dbReference>
<evidence type="ECO:0000313" key="6">
    <source>
        <dbReference type="Proteomes" id="UP000070299"/>
    </source>
</evidence>
<accession>A0A136A579</accession>